<accession>A0A9W9DJU8</accession>
<feature type="transmembrane region" description="Helical" evidence="8">
    <location>
        <begin position="428"/>
        <end position="446"/>
    </location>
</feature>
<feature type="transmembrane region" description="Helical" evidence="8">
    <location>
        <begin position="178"/>
        <end position="201"/>
    </location>
</feature>
<evidence type="ECO:0000256" key="3">
    <source>
        <dbReference type="ARBA" id="ARBA00007559"/>
    </source>
</evidence>
<keyword evidence="7 8" id="KW-0472">Membrane</keyword>
<dbReference type="EMBL" id="JAOTPV010000017">
    <property type="protein sequence ID" value="KAJ4473893.1"/>
    <property type="molecule type" value="Genomic_DNA"/>
</dbReference>
<evidence type="ECO:0000256" key="5">
    <source>
        <dbReference type="ARBA" id="ARBA00022692"/>
    </source>
</evidence>
<keyword evidence="11" id="KW-1185">Reference proteome</keyword>
<feature type="transmembrane region" description="Helical" evidence="8">
    <location>
        <begin position="251"/>
        <end position="268"/>
    </location>
</feature>
<dbReference type="GO" id="GO:0006506">
    <property type="term" value="P:GPI anchor biosynthetic process"/>
    <property type="evidence" value="ECO:0007669"/>
    <property type="project" value="UniProtKB-KW"/>
</dbReference>
<comment type="pathway">
    <text evidence="2 8">Glycolipid biosynthesis; glycosylphosphatidylinositol-anchor biosynthesis.</text>
</comment>
<keyword evidence="6 8" id="KW-1133">Transmembrane helix</keyword>
<feature type="transmembrane region" description="Helical" evidence="8">
    <location>
        <begin position="498"/>
        <end position="518"/>
    </location>
</feature>
<feature type="transmembrane region" description="Helical" evidence="8">
    <location>
        <begin position="317"/>
        <end position="338"/>
    </location>
</feature>
<name>A0A9W9DJU8_9AGAR</name>
<feature type="transmembrane region" description="Helical" evidence="8">
    <location>
        <begin position="56"/>
        <end position="72"/>
    </location>
</feature>
<feature type="transmembrane region" description="Helical" evidence="8">
    <location>
        <begin position="396"/>
        <end position="416"/>
    </location>
</feature>
<evidence type="ECO:0000256" key="7">
    <source>
        <dbReference type="ARBA" id="ARBA00023136"/>
    </source>
</evidence>
<feature type="region of interest" description="Disordered" evidence="9">
    <location>
        <begin position="99"/>
        <end position="131"/>
    </location>
</feature>
<comment type="subcellular location">
    <subcellularLocation>
        <location evidence="8">Endoplasmic reticulum membrane</location>
        <topology evidence="8">Multi-pass membrane protein</topology>
    </subcellularLocation>
    <subcellularLocation>
        <location evidence="1">Membrane</location>
        <topology evidence="1">Multi-pass membrane protein</topology>
    </subcellularLocation>
</comment>
<feature type="transmembrane region" description="Helical" evidence="8">
    <location>
        <begin position="148"/>
        <end position="166"/>
    </location>
</feature>
<proteinExistence type="inferred from homology"/>
<keyword evidence="8" id="KW-0012">Acyltransferase</keyword>
<dbReference type="EC" id="2.3.-.-" evidence="8"/>
<evidence type="ECO:0000256" key="9">
    <source>
        <dbReference type="SAM" id="MobiDB-lite"/>
    </source>
</evidence>
<gene>
    <name evidence="10" type="ORF">J3R30DRAFT_3782073</name>
</gene>
<dbReference type="PANTHER" id="PTHR20661">
    <property type="entry name" value="PHOSPHATIDYLINOSITOL-GLYCAN BIOSYNTHESIS CLASS W PROTEIN"/>
    <property type="match status" value="1"/>
</dbReference>
<keyword evidence="8" id="KW-0256">Endoplasmic reticulum</keyword>
<keyword evidence="5 8" id="KW-0812">Transmembrane</keyword>
<reference evidence="10" key="1">
    <citation type="submission" date="2022-08" db="EMBL/GenBank/DDBJ databases">
        <title>A Global Phylogenomic Analysis of the Shiitake Genus Lentinula.</title>
        <authorList>
            <consortium name="DOE Joint Genome Institute"/>
            <person name="Sierra-Patev S."/>
            <person name="Min B."/>
            <person name="Naranjo-Ortiz M."/>
            <person name="Looney B."/>
            <person name="Konkel Z."/>
            <person name="Slot J.C."/>
            <person name="Sakamoto Y."/>
            <person name="Steenwyk J.L."/>
            <person name="Rokas A."/>
            <person name="Carro J."/>
            <person name="Camarero S."/>
            <person name="Ferreira P."/>
            <person name="Molpeceres G."/>
            <person name="Ruiz-Duenas F.J."/>
            <person name="Serrano A."/>
            <person name="Henrissat B."/>
            <person name="Drula E."/>
            <person name="Hughes K.W."/>
            <person name="Mata J.L."/>
            <person name="Ishikawa N.K."/>
            <person name="Vargas-Isla R."/>
            <person name="Ushijima S."/>
            <person name="Smith C.A."/>
            <person name="Ahrendt S."/>
            <person name="Andreopoulos W."/>
            <person name="He G."/>
            <person name="Labutti K."/>
            <person name="Lipzen A."/>
            <person name="Ng V."/>
            <person name="Riley R."/>
            <person name="Sandor L."/>
            <person name="Barry K."/>
            <person name="Martinez A.T."/>
            <person name="Xiao Y."/>
            <person name="Gibbons J.G."/>
            <person name="Terashima K."/>
            <person name="Grigoriev I.V."/>
            <person name="Hibbett D.S."/>
        </authorList>
    </citation>
    <scope>NUCLEOTIDE SEQUENCE</scope>
    <source>
        <strain evidence="10">JLM2183</strain>
    </source>
</reference>
<dbReference type="GO" id="GO:0032216">
    <property type="term" value="F:glucosaminyl-phosphatidylinositol O-acyltransferase activity"/>
    <property type="evidence" value="ECO:0007669"/>
    <property type="project" value="TreeGrafter"/>
</dbReference>
<evidence type="ECO:0000256" key="4">
    <source>
        <dbReference type="ARBA" id="ARBA00022502"/>
    </source>
</evidence>
<organism evidence="10 11">
    <name type="scientific">Lentinula aciculospora</name>
    <dbReference type="NCBI Taxonomy" id="153920"/>
    <lineage>
        <taxon>Eukaryota</taxon>
        <taxon>Fungi</taxon>
        <taxon>Dikarya</taxon>
        <taxon>Basidiomycota</taxon>
        <taxon>Agaricomycotina</taxon>
        <taxon>Agaricomycetes</taxon>
        <taxon>Agaricomycetidae</taxon>
        <taxon>Agaricales</taxon>
        <taxon>Marasmiineae</taxon>
        <taxon>Omphalotaceae</taxon>
        <taxon>Lentinula</taxon>
    </lineage>
</organism>
<dbReference type="OrthoDB" id="15270at2759"/>
<evidence type="ECO:0000256" key="2">
    <source>
        <dbReference type="ARBA" id="ARBA00004687"/>
    </source>
</evidence>
<dbReference type="AlphaFoldDB" id="A0A9W9DJU8"/>
<evidence type="ECO:0000256" key="8">
    <source>
        <dbReference type="RuleBase" id="RU280819"/>
    </source>
</evidence>
<keyword evidence="4 8" id="KW-0337">GPI-anchor biosynthesis</keyword>
<comment type="caution">
    <text evidence="10">The sequence shown here is derived from an EMBL/GenBank/DDBJ whole genome shotgun (WGS) entry which is preliminary data.</text>
</comment>
<feature type="compositionally biased region" description="Polar residues" evidence="9">
    <location>
        <begin position="107"/>
        <end position="119"/>
    </location>
</feature>
<evidence type="ECO:0000313" key="11">
    <source>
        <dbReference type="Proteomes" id="UP001150266"/>
    </source>
</evidence>
<dbReference type="InterPro" id="IPR009447">
    <property type="entry name" value="PIGW/GWT1"/>
</dbReference>
<keyword evidence="8" id="KW-0808">Transferase</keyword>
<feature type="compositionally biased region" description="Low complexity" evidence="9">
    <location>
        <begin position="356"/>
        <end position="369"/>
    </location>
</feature>
<comment type="similarity">
    <text evidence="3 8">Belongs to the PIGW family.</text>
</comment>
<feature type="transmembrane region" description="Helical" evidence="8">
    <location>
        <begin position="20"/>
        <end position="44"/>
    </location>
</feature>
<dbReference type="PIRSF" id="PIRSF017321">
    <property type="entry name" value="GWT1"/>
    <property type="match status" value="1"/>
</dbReference>
<evidence type="ECO:0000256" key="6">
    <source>
        <dbReference type="ARBA" id="ARBA00022989"/>
    </source>
</evidence>
<feature type="region of interest" description="Disordered" evidence="9">
    <location>
        <begin position="356"/>
        <end position="386"/>
    </location>
</feature>
<protein>
    <recommendedName>
        <fullName evidence="8">GPI-anchored wall transfer protein</fullName>
        <ecNumber evidence="8">2.3.-.-</ecNumber>
    </recommendedName>
</protein>
<evidence type="ECO:0000256" key="1">
    <source>
        <dbReference type="ARBA" id="ARBA00004141"/>
    </source>
</evidence>
<comment type="function">
    <text evidence="8">A acetyltransferase, which acetylates the inositol ring of phosphatidylinositol during biosynthesis of GPI-anchor.</text>
</comment>
<evidence type="ECO:0000313" key="10">
    <source>
        <dbReference type="EMBL" id="KAJ4473893.1"/>
    </source>
</evidence>
<dbReference type="Pfam" id="PF06423">
    <property type="entry name" value="GWT1"/>
    <property type="match status" value="1"/>
</dbReference>
<sequence>MSGDKLDYKSSKEAFVSGVAGSTIMHVNLASSVTLCSFVLYTAIRSRLPSTYSTNLLLEWTVLVLPLVLSMTLFAEKPLLLCLLLLVPTFVLFKLPRKEHDDPPLSPSVSRAPSPSHSFNNPSGDSSSQPSNSRIVIAQLPALTIYRAHMLLMTFLVILAVDFPVFPRSLVKCDTFGVSLMDLGIGSFVFSQGVVSAIPLVKNPAHLLVLTPPKIIAVSKKMLPLFVLGVVRVISVKGAEYPEHELEYGTHWNFFFTMAIIPLLEIALHPVMVHLPISLLGFLVALSHQLALSITPLQNYTLNSLRTNLINANKEGLVSLTGYLAIHLLGLSVGTLIFPPSPSDFRREQSRLRSQLRGTATTSASSSESNQVNAGQATTTATAPPKRQDDKTIIELFSYGFLWWTCLGLCYLTDVGGGVSRRLANLPYVIWTAAYNTSFVMFYLILDNLAPLKTKRAHASRTSPSSLHLPPSSYFTNAVTKSESEAPPLLQAINLNGLALFLLANVATGLINLSMATMYASNSVAMVVLSAYSFSLCSVAWLCRKRRLWKL</sequence>
<feature type="transmembrane region" description="Helical" evidence="8">
    <location>
        <begin position="275"/>
        <end position="297"/>
    </location>
</feature>
<feature type="compositionally biased region" description="Low complexity" evidence="9">
    <location>
        <begin position="120"/>
        <end position="131"/>
    </location>
</feature>
<dbReference type="Proteomes" id="UP001150266">
    <property type="component" value="Unassembled WGS sequence"/>
</dbReference>
<dbReference type="GO" id="GO:0005789">
    <property type="term" value="C:endoplasmic reticulum membrane"/>
    <property type="evidence" value="ECO:0007669"/>
    <property type="project" value="UniProtKB-SubCell"/>
</dbReference>
<feature type="transmembrane region" description="Helical" evidence="8">
    <location>
        <begin position="524"/>
        <end position="543"/>
    </location>
</feature>
<dbReference type="GO" id="GO:0072659">
    <property type="term" value="P:protein localization to plasma membrane"/>
    <property type="evidence" value="ECO:0007669"/>
    <property type="project" value="TreeGrafter"/>
</dbReference>
<dbReference type="PANTHER" id="PTHR20661:SF0">
    <property type="entry name" value="PHOSPHATIDYLINOSITOL-GLYCAN BIOSYNTHESIS CLASS W PROTEIN"/>
    <property type="match status" value="1"/>
</dbReference>